<dbReference type="FunFam" id="2.40.10.10:FF:000068">
    <property type="entry name" value="transmembrane protease serine 2"/>
    <property type="match status" value="1"/>
</dbReference>
<evidence type="ECO:0000256" key="5">
    <source>
        <dbReference type="ARBA" id="ARBA00023180"/>
    </source>
</evidence>
<proteinExistence type="predicted"/>
<accession>A0A6B0V8A5</accession>
<evidence type="ECO:0000313" key="7">
    <source>
        <dbReference type="EMBL" id="MXU98014.1"/>
    </source>
</evidence>
<dbReference type="InterPro" id="IPR009003">
    <property type="entry name" value="Peptidase_S1_PA"/>
</dbReference>
<dbReference type="GO" id="GO:0005576">
    <property type="term" value="C:extracellular region"/>
    <property type="evidence" value="ECO:0007669"/>
    <property type="project" value="UniProtKB-SubCell"/>
</dbReference>
<dbReference type="GO" id="GO:0006508">
    <property type="term" value="P:proteolysis"/>
    <property type="evidence" value="ECO:0007669"/>
    <property type="project" value="UniProtKB-KW"/>
</dbReference>
<name>A0A6B0V8A5_IXORI</name>
<dbReference type="InterPro" id="IPR018114">
    <property type="entry name" value="TRYPSIN_HIS"/>
</dbReference>
<dbReference type="SMART" id="SM00020">
    <property type="entry name" value="Tryp_SPc"/>
    <property type="match status" value="1"/>
</dbReference>
<evidence type="ECO:0000256" key="4">
    <source>
        <dbReference type="ARBA" id="ARBA00023157"/>
    </source>
</evidence>
<dbReference type="PROSITE" id="PS00134">
    <property type="entry name" value="TRYPSIN_HIS"/>
    <property type="match status" value="1"/>
</dbReference>
<evidence type="ECO:0000256" key="2">
    <source>
        <dbReference type="ARBA" id="ARBA00022525"/>
    </source>
</evidence>
<dbReference type="PANTHER" id="PTHR24252:SF27">
    <property type="entry name" value="TRANSMEMBRANE PROTEASE SERINE 3-LIKE"/>
    <property type="match status" value="1"/>
</dbReference>
<dbReference type="FunFam" id="2.40.10.10:FF:000054">
    <property type="entry name" value="Complement C1r subcomponent"/>
    <property type="match status" value="1"/>
</dbReference>
<reference evidence="7" key="1">
    <citation type="submission" date="2019-12" db="EMBL/GenBank/DDBJ databases">
        <title>An insight into the sialome of adult female Ixodes ricinus ticks feeding for 6 days.</title>
        <authorList>
            <person name="Perner J."/>
            <person name="Ribeiro J.M.C."/>
        </authorList>
    </citation>
    <scope>NUCLEOTIDE SEQUENCE</scope>
    <source>
        <strain evidence="7">Semi-engorged</strain>
        <tissue evidence="7">Salivary glands</tissue>
    </source>
</reference>
<dbReference type="PROSITE" id="PS50240">
    <property type="entry name" value="TRYPSIN_DOM"/>
    <property type="match status" value="1"/>
</dbReference>
<dbReference type="GO" id="GO:0004252">
    <property type="term" value="F:serine-type endopeptidase activity"/>
    <property type="evidence" value="ECO:0007669"/>
    <property type="project" value="InterPro"/>
</dbReference>
<organism evidence="7">
    <name type="scientific">Ixodes ricinus</name>
    <name type="common">Common tick</name>
    <name type="synonym">Acarus ricinus</name>
    <dbReference type="NCBI Taxonomy" id="34613"/>
    <lineage>
        <taxon>Eukaryota</taxon>
        <taxon>Metazoa</taxon>
        <taxon>Ecdysozoa</taxon>
        <taxon>Arthropoda</taxon>
        <taxon>Chelicerata</taxon>
        <taxon>Arachnida</taxon>
        <taxon>Acari</taxon>
        <taxon>Parasitiformes</taxon>
        <taxon>Ixodida</taxon>
        <taxon>Ixodoidea</taxon>
        <taxon>Ixodidae</taxon>
        <taxon>Ixodinae</taxon>
        <taxon>Ixodes</taxon>
    </lineage>
</organism>
<dbReference type="AlphaFoldDB" id="A0A6B0V8A5"/>
<dbReference type="InterPro" id="IPR001314">
    <property type="entry name" value="Peptidase_S1A"/>
</dbReference>
<dbReference type="InterPro" id="IPR043504">
    <property type="entry name" value="Peptidase_S1_PA_chymotrypsin"/>
</dbReference>
<dbReference type="CDD" id="cd00190">
    <property type="entry name" value="Tryp_SPc"/>
    <property type="match status" value="1"/>
</dbReference>
<dbReference type="EMBL" id="GIFC01015931">
    <property type="protein sequence ID" value="MXU98014.1"/>
    <property type="molecule type" value="Transcribed_RNA"/>
</dbReference>
<evidence type="ECO:0000259" key="6">
    <source>
        <dbReference type="PROSITE" id="PS50240"/>
    </source>
</evidence>
<keyword evidence="7" id="KW-0378">Hydrolase</keyword>
<dbReference type="Gene3D" id="2.40.10.10">
    <property type="entry name" value="Trypsin-like serine proteases"/>
    <property type="match status" value="1"/>
</dbReference>
<dbReference type="PANTHER" id="PTHR24252">
    <property type="entry name" value="ACROSIN-RELATED"/>
    <property type="match status" value="1"/>
</dbReference>
<feature type="domain" description="Peptidase S1" evidence="6">
    <location>
        <begin position="65"/>
        <end position="293"/>
    </location>
</feature>
<keyword evidence="2" id="KW-0964">Secreted</keyword>
<keyword evidence="5" id="KW-0325">Glycoprotein</keyword>
<dbReference type="PRINTS" id="PR00722">
    <property type="entry name" value="CHYMOTRYPSIN"/>
</dbReference>
<dbReference type="InterPro" id="IPR001254">
    <property type="entry name" value="Trypsin_dom"/>
</dbReference>
<evidence type="ECO:0000256" key="3">
    <source>
        <dbReference type="ARBA" id="ARBA00022729"/>
    </source>
</evidence>
<protein>
    <submittedName>
        <fullName evidence="7">Putative trypsin-like serine protease</fullName>
    </submittedName>
</protein>
<evidence type="ECO:0000256" key="1">
    <source>
        <dbReference type="ARBA" id="ARBA00004613"/>
    </source>
</evidence>
<keyword evidence="7" id="KW-0645">Protease</keyword>
<dbReference type="Pfam" id="PF00089">
    <property type="entry name" value="Trypsin"/>
    <property type="match status" value="1"/>
</dbReference>
<keyword evidence="3" id="KW-0732">Signal</keyword>
<dbReference type="SUPFAM" id="SSF50494">
    <property type="entry name" value="Trypsin-like serine proteases"/>
    <property type="match status" value="1"/>
</dbReference>
<comment type="subcellular location">
    <subcellularLocation>
        <location evidence="1">Secreted</location>
    </subcellularLocation>
</comment>
<keyword evidence="4" id="KW-1015">Disulfide bond</keyword>
<sequence>MGEGYSIMFPFCILVFGLSRPHPKLFKINFKLCVYIYSVFPGHAYGAVWPDRNCGRRGVPHSGRIVGGRPARAGEFPWIVSIETPRYDHACGGSIISAGVILTAAHCLENAIPKGIKIHAGFINLQNAGPCKQVRFASEFIFHEDYQSYPYYSNDVALIRLSRPFNFKESHGYIGTICLPESSSMPRNIVVAGWGLLSHQGERPESLMTEDVYIQRPQICTAFHETYNNYIMFCAHRPGIDACKGDSGGPASKEKGNVSVQVGIVSFGRGCAETPGYYVRLSSFTSWIEDQMIRLGYTVKST</sequence>